<dbReference type="InterPro" id="IPR050072">
    <property type="entry name" value="Peptidase_M20A"/>
</dbReference>
<dbReference type="PANTHER" id="PTHR43808">
    <property type="entry name" value="ACETYLORNITHINE DEACETYLASE"/>
    <property type="match status" value="1"/>
</dbReference>
<sequence length="157" mass="17706">MCWIRSSEGLFIPDYCEIGINRRNIPGEPQEKVYEELAEIISRLSLEDEELKAELQTLLPGEFGTKRADPMETPLDAKIVKIFIKAVKDVTGQTLDPSGSSIWTDGAILVNEGKIPTIIFGPGEPHYAHARNEQIRLKDVVESFKIYVRVAQLFFES</sequence>
<organism evidence="1 2">
    <name type="scientific">Thermoproteota archaeon</name>
    <dbReference type="NCBI Taxonomy" id="2056631"/>
    <lineage>
        <taxon>Archaea</taxon>
        <taxon>Thermoproteota</taxon>
    </lineage>
</organism>
<dbReference type="Gene3D" id="3.30.70.360">
    <property type="match status" value="1"/>
</dbReference>
<dbReference type="GO" id="GO:0016787">
    <property type="term" value="F:hydrolase activity"/>
    <property type="evidence" value="ECO:0007669"/>
    <property type="project" value="InterPro"/>
</dbReference>
<protein>
    <recommendedName>
        <fullName evidence="3">Peptidase M20 dimerisation domain-containing protein</fullName>
    </recommendedName>
</protein>
<dbReference type="SUPFAM" id="SSF53187">
    <property type="entry name" value="Zn-dependent exopeptidases"/>
    <property type="match status" value="1"/>
</dbReference>
<dbReference type="EMBL" id="QMQV01000132">
    <property type="protein sequence ID" value="RLE47369.1"/>
    <property type="molecule type" value="Genomic_DNA"/>
</dbReference>
<name>A0A497EMI3_9CREN</name>
<comment type="caution">
    <text evidence="1">The sequence shown here is derived from an EMBL/GenBank/DDBJ whole genome shotgun (WGS) entry which is preliminary data.</text>
</comment>
<accession>A0A497EMI3</accession>
<evidence type="ECO:0008006" key="3">
    <source>
        <dbReference type="Google" id="ProtNLM"/>
    </source>
</evidence>
<dbReference type="Pfam" id="PF01546">
    <property type="entry name" value="Peptidase_M20"/>
    <property type="match status" value="1"/>
</dbReference>
<dbReference type="InterPro" id="IPR002933">
    <property type="entry name" value="Peptidase_M20"/>
</dbReference>
<dbReference type="AlphaFoldDB" id="A0A497EMI3"/>
<evidence type="ECO:0000313" key="1">
    <source>
        <dbReference type="EMBL" id="RLE47369.1"/>
    </source>
</evidence>
<dbReference type="Proteomes" id="UP000278475">
    <property type="component" value="Unassembled WGS sequence"/>
</dbReference>
<reference evidence="1 2" key="1">
    <citation type="submission" date="2018-06" db="EMBL/GenBank/DDBJ databases">
        <title>Extensive metabolic versatility and redundancy in microbially diverse, dynamic hydrothermal sediments.</title>
        <authorList>
            <person name="Dombrowski N."/>
            <person name="Teske A."/>
            <person name="Baker B.J."/>
        </authorList>
    </citation>
    <scope>NUCLEOTIDE SEQUENCE [LARGE SCALE GENOMIC DNA]</scope>
    <source>
        <strain evidence="1">B66_G16</strain>
    </source>
</reference>
<dbReference type="Gene3D" id="3.40.630.10">
    <property type="entry name" value="Zn peptidases"/>
    <property type="match status" value="1"/>
</dbReference>
<gene>
    <name evidence="1" type="ORF">DRJ31_08965</name>
</gene>
<proteinExistence type="predicted"/>
<evidence type="ECO:0000313" key="2">
    <source>
        <dbReference type="Proteomes" id="UP000278475"/>
    </source>
</evidence>